<keyword evidence="2" id="KW-1185">Reference proteome</keyword>
<name>A0A7X6RNT5_9ACTN</name>
<accession>A0A7X6RNT5</accession>
<sequence length="97" mass="10132">MAHTGDGAGTDRVSEPLLLAAGVADLAYSGIGAALRGARSLLGRSDLAELARDGRQELRQRGELALRRYAPTAESHMELLARRAASASSSRPCQSDG</sequence>
<evidence type="ECO:0000313" key="2">
    <source>
        <dbReference type="Proteomes" id="UP000553209"/>
    </source>
</evidence>
<gene>
    <name evidence="1" type="ORF">HGB44_04945</name>
</gene>
<comment type="caution">
    <text evidence="1">The sequence shown here is derived from an EMBL/GenBank/DDBJ whole genome shotgun (WGS) entry which is preliminary data.</text>
</comment>
<evidence type="ECO:0000313" key="1">
    <source>
        <dbReference type="EMBL" id="NKY97029.1"/>
    </source>
</evidence>
<dbReference type="RefSeq" id="WP_061082296.1">
    <property type="nucleotide sequence ID" value="NZ_JAAXPG010000003.1"/>
</dbReference>
<proteinExistence type="predicted"/>
<evidence type="ECO:0008006" key="3">
    <source>
        <dbReference type="Google" id="ProtNLM"/>
    </source>
</evidence>
<dbReference type="EMBL" id="JAAXPG010000003">
    <property type="protein sequence ID" value="NKY97029.1"/>
    <property type="molecule type" value="Genomic_DNA"/>
</dbReference>
<protein>
    <recommendedName>
        <fullName evidence="3">Polyprenyl synthetase</fullName>
    </recommendedName>
</protein>
<organism evidence="1 2">
    <name type="scientific">Nocardiopsis alborubida</name>
    <dbReference type="NCBI Taxonomy" id="146802"/>
    <lineage>
        <taxon>Bacteria</taxon>
        <taxon>Bacillati</taxon>
        <taxon>Actinomycetota</taxon>
        <taxon>Actinomycetes</taxon>
        <taxon>Streptosporangiales</taxon>
        <taxon>Nocardiopsidaceae</taxon>
        <taxon>Nocardiopsis</taxon>
    </lineage>
</organism>
<reference evidence="1 2" key="1">
    <citation type="submission" date="2020-04" db="EMBL/GenBank/DDBJ databases">
        <title>MicrobeNet Type strains.</title>
        <authorList>
            <person name="Nicholson A.C."/>
        </authorList>
    </citation>
    <scope>NUCLEOTIDE SEQUENCE [LARGE SCALE GENOMIC DNA]</scope>
    <source>
        <strain evidence="1 2">ATCC 23612</strain>
    </source>
</reference>
<dbReference type="Proteomes" id="UP000553209">
    <property type="component" value="Unassembled WGS sequence"/>
</dbReference>
<dbReference type="AlphaFoldDB" id="A0A7X6RNT5"/>